<evidence type="ECO:0000256" key="2">
    <source>
        <dbReference type="PROSITE-ProRule" id="PRU00335"/>
    </source>
</evidence>
<organism evidence="4 5">
    <name type="scientific">Dyadobacter frigoris</name>
    <dbReference type="NCBI Taxonomy" id="2576211"/>
    <lineage>
        <taxon>Bacteria</taxon>
        <taxon>Pseudomonadati</taxon>
        <taxon>Bacteroidota</taxon>
        <taxon>Cytophagia</taxon>
        <taxon>Cytophagales</taxon>
        <taxon>Spirosomataceae</taxon>
        <taxon>Dyadobacter</taxon>
    </lineage>
</organism>
<evidence type="ECO:0000259" key="3">
    <source>
        <dbReference type="PROSITE" id="PS50977"/>
    </source>
</evidence>
<dbReference type="Pfam" id="PF00440">
    <property type="entry name" value="TetR_N"/>
    <property type="match status" value="1"/>
</dbReference>
<feature type="domain" description="HTH tetR-type" evidence="3">
    <location>
        <begin position="1"/>
        <end position="61"/>
    </location>
</feature>
<dbReference type="Gene3D" id="1.10.357.10">
    <property type="entry name" value="Tetracycline Repressor, domain 2"/>
    <property type="match status" value="1"/>
</dbReference>
<dbReference type="Proteomes" id="UP000304900">
    <property type="component" value="Unassembled WGS sequence"/>
</dbReference>
<dbReference type="OrthoDB" id="6430772at2"/>
<dbReference type="InterPro" id="IPR009057">
    <property type="entry name" value="Homeodomain-like_sf"/>
</dbReference>
<comment type="caution">
    <text evidence="4">The sequence shown here is derived from an EMBL/GenBank/DDBJ whole genome shotgun (WGS) entry which is preliminary data.</text>
</comment>
<evidence type="ECO:0000313" key="4">
    <source>
        <dbReference type="EMBL" id="TKT92779.1"/>
    </source>
</evidence>
<feature type="DNA-binding region" description="H-T-H motif" evidence="2">
    <location>
        <begin position="24"/>
        <end position="43"/>
    </location>
</feature>
<dbReference type="SUPFAM" id="SSF46689">
    <property type="entry name" value="Homeodomain-like"/>
    <property type="match status" value="1"/>
</dbReference>
<keyword evidence="5" id="KW-1185">Reference proteome</keyword>
<dbReference type="InterPro" id="IPR001647">
    <property type="entry name" value="HTH_TetR"/>
</dbReference>
<dbReference type="InterPro" id="IPR050109">
    <property type="entry name" value="HTH-type_TetR-like_transc_reg"/>
</dbReference>
<dbReference type="PANTHER" id="PTHR30055:SF222">
    <property type="entry name" value="REGULATORY PROTEIN"/>
    <property type="match status" value="1"/>
</dbReference>
<sequence length="190" mass="21676">MDKEKEILAAALKLFVEFGFHGTPTSKIAKEAGVANGTLFHYFKTKEDLIVGLYIRIKENLNGYLLSKVDDQSTLETRMKTIYEESLQWALIHRDEFYFIQQFHFSPHLAKVSAEDIEKQTRLHVGLLGEGVKSKIFKSLPVGLIGTILGSQLYGVYQYLVSNDLSASKQKQVIDETFVLLWEMITNIKQ</sequence>
<dbReference type="PANTHER" id="PTHR30055">
    <property type="entry name" value="HTH-TYPE TRANSCRIPTIONAL REGULATOR RUTR"/>
    <property type="match status" value="1"/>
</dbReference>
<dbReference type="GO" id="GO:0003677">
    <property type="term" value="F:DNA binding"/>
    <property type="evidence" value="ECO:0007669"/>
    <property type="project" value="UniProtKB-UniRule"/>
</dbReference>
<reference evidence="4 5" key="1">
    <citation type="submission" date="2019-05" db="EMBL/GenBank/DDBJ databases">
        <title>Dyadobacter AR-3-8 sp. nov., isolated from arctic soil.</title>
        <authorList>
            <person name="Chaudhary D.K."/>
        </authorList>
    </citation>
    <scope>NUCLEOTIDE SEQUENCE [LARGE SCALE GENOMIC DNA]</scope>
    <source>
        <strain evidence="4 5">AR-3-8</strain>
    </source>
</reference>
<dbReference type="PRINTS" id="PR00455">
    <property type="entry name" value="HTHTETR"/>
</dbReference>
<dbReference type="AlphaFoldDB" id="A0A4U6D5X9"/>
<protein>
    <submittedName>
        <fullName evidence="4">TetR/AcrR family transcriptional regulator</fullName>
    </submittedName>
</protein>
<keyword evidence="1 2" id="KW-0238">DNA-binding</keyword>
<evidence type="ECO:0000256" key="1">
    <source>
        <dbReference type="ARBA" id="ARBA00023125"/>
    </source>
</evidence>
<dbReference type="RefSeq" id="WP_137339506.1">
    <property type="nucleotide sequence ID" value="NZ_BSQH01000002.1"/>
</dbReference>
<evidence type="ECO:0000313" key="5">
    <source>
        <dbReference type="Proteomes" id="UP000304900"/>
    </source>
</evidence>
<gene>
    <name evidence="4" type="ORF">FDK13_08220</name>
</gene>
<accession>A0A4U6D5X9</accession>
<proteinExistence type="predicted"/>
<dbReference type="PROSITE" id="PS50977">
    <property type="entry name" value="HTH_TETR_2"/>
    <property type="match status" value="1"/>
</dbReference>
<name>A0A4U6D5X9_9BACT</name>
<dbReference type="EMBL" id="SZVO01000003">
    <property type="protein sequence ID" value="TKT92779.1"/>
    <property type="molecule type" value="Genomic_DNA"/>
</dbReference>